<dbReference type="InterPro" id="IPR013751">
    <property type="entry name" value="ACP_syn_III_N"/>
</dbReference>
<dbReference type="RefSeq" id="WP_170076209.1">
    <property type="nucleotide sequence ID" value="NZ_PVEP01000006.1"/>
</dbReference>
<organism evidence="2 3">
    <name type="scientific">Albidovulum denitrificans</name>
    <dbReference type="NCBI Taxonomy" id="404881"/>
    <lineage>
        <taxon>Bacteria</taxon>
        <taxon>Pseudomonadati</taxon>
        <taxon>Pseudomonadota</taxon>
        <taxon>Alphaproteobacteria</taxon>
        <taxon>Rhodobacterales</taxon>
        <taxon>Paracoccaceae</taxon>
        <taxon>Albidovulum</taxon>
    </lineage>
</organism>
<feature type="domain" description="Beta-ketoacyl-[acyl-carrier-protein] synthase III N-terminal" evidence="1">
    <location>
        <begin position="114"/>
        <end position="170"/>
    </location>
</feature>
<dbReference type="AlphaFoldDB" id="A0A2S8S5H5"/>
<evidence type="ECO:0000313" key="2">
    <source>
        <dbReference type="EMBL" id="PQV56052.1"/>
    </source>
</evidence>
<dbReference type="InterPro" id="IPR016039">
    <property type="entry name" value="Thiolase-like"/>
</dbReference>
<reference evidence="2 3" key="1">
    <citation type="submission" date="2018-02" db="EMBL/GenBank/DDBJ databases">
        <title>Genomic Encyclopedia of Archaeal and Bacterial Type Strains, Phase II (KMG-II): from individual species to whole genera.</title>
        <authorList>
            <person name="Goeker M."/>
        </authorList>
    </citation>
    <scope>NUCLEOTIDE SEQUENCE [LARGE SCALE GENOMIC DNA]</scope>
    <source>
        <strain evidence="2 3">DSM 18921</strain>
    </source>
</reference>
<dbReference type="GO" id="GO:0004315">
    <property type="term" value="F:3-oxoacyl-[acyl-carrier-protein] synthase activity"/>
    <property type="evidence" value="ECO:0007669"/>
    <property type="project" value="InterPro"/>
</dbReference>
<proteinExistence type="predicted"/>
<dbReference type="Gene3D" id="3.40.47.10">
    <property type="match status" value="2"/>
</dbReference>
<dbReference type="EMBL" id="PVEP01000006">
    <property type="protein sequence ID" value="PQV56052.1"/>
    <property type="molecule type" value="Genomic_DNA"/>
</dbReference>
<dbReference type="Proteomes" id="UP000238338">
    <property type="component" value="Unassembled WGS sequence"/>
</dbReference>
<dbReference type="GO" id="GO:0006633">
    <property type="term" value="P:fatty acid biosynthetic process"/>
    <property type="evidence" value="ECO:0007669"/>
    <property type="project" value="InterPro"/>
</dbReference>
<protein>
    <submittedName>
        <fullName evidence="2">3-oxoacyl-[acyl-carrier-protein] synthase-3</fullName>
    </submittedName>
</protein>
<name>A0A2S8S5H5_9RHOB</name>
<dbReference type="SUPFAM" id="SSF53901">
    <property type="entry name" value="Thiolase-like"/>
    <property type="match status" value="1"/>
</dbReference>
<evidence type="ECO:0000259" key="1">
    <source>
        <dbReference type="Pfam" id="PF08545"/>
    </source>
</evidence>
<dbReference type="Pfam" id="PF08545">
    <property type="entry name" value="ACP_syn_III"/>
    <property type="match status" value="1"/>
</dbReference>
<keyword evidence="3" id="KW-1185">Reference proteome</keyword>
<evidence type="ECO:0000313" key="3">
    <source>
        <dbReference type="Proteomes" id="UP000238338"/>
    </source>
</evidence>
<sequence length="310" mass="32996">MRLEAIETIVPEQRIDVADTIRDAGGGVDEIRLFQQLFEMQTLAAADPAKGMHGYLADLLDRIGPAPQELGPVALLHAHSLPARSGQRLADLGRLASHPALATLNGTWDVDQFNCAGMFYALAAAERMLRAGTVGSALIFGGDCLSDWPLAQRYVPTCTALGDGYALLRVSKRPGGLQLGAISTRYFAGYAGGLDGPAEEMDRYNRAHIDIVRQTLAMAGHDPDRGSLFPHNINGLSWRLFSRMSGLAHDRIHDGLVRDIGHCCNADPFIVLDRALAVGAVEGTVLSVGMAGFAGAATIRGTRETVLAAA</sequence>
<accession>A0A2S8S5H5</accession>
<gene>
    <name evidence="2" type="ORF">LX70_02937</name>
</gene>
<comment type="caution">
    <text evidence="2">The sequence shown here is derived from an EMBL/GenBank/DDBJ whole genome shotgun (WGS) entry which is preliminary data.</text>
</comment>